<proteinExistence type="predicted"/>
<keyword evidence="2" id="KW-1185">Reference proteome</keyword>
<name>A0A3N4JUP3_9PEZI</name>
<evidence type="ECO:0000313" key="1">
    <source>
        <dbReference type="EMBL" id="RPB00918.1"/>
    </source>
</evidence>
<gene>
    <name evidence="1" type="ORF">L873DRAFT_1788548</name>
</gene>
<dbReference type="Proteomes" id="UP000276215">
    <property type="component" value="Unassembled WGS sequence"/>
</dbReference>
<dbReference type="OrthoDB" id="5349882at2759"/>
<protein>
    <submittedName>
        <fullName evidence="1">Uncharacterized protein</fullName>
    </submittedName>
</protein>
<evidence type="ECO:0000313" key="2">
    <source>
        <dbReference type="Proteomes" id="UP000276215"/>
    </source>
</evidence>
<dbReference type="AlphaFoldDB" id="A0A3N4JUP3"/>
<organism evidence="1 2">
    <name type="scientific">Choiromyces venosus 120613-1</name>
    <dbReference type="NCBI Taxonomy" id="1336337"/>
    <lineage>
        <taxon>Eukaryota</taxon>
        <taxon>Fungi</taxon>
        <taxon>Dikarya</taxon>
        <taxon>Ascomycota</taxon>
        <taxon>Pezizomycotina</taxon>
        <taxon>Pezizomycetes</taxon>
        <taxon>Pezizales</taxon>
        <taxon>Tuberaceae</taxon>
        <taxon>Choiromyces</taxon>
    </lineage>
</organism>
<sequence>MASDLSAVAKVGFAFLFFAQHKDPVNGDFDQLLSNCYHEISELARKNPTVFGIPDTEEAIEEFLCDKLRNCQKVKVHFSEVNAMMVHHGLIGQREIPFAPPLNLTNFIEEIRSSPPDTHQDLNIEGTNAPIDASNNKLAEEFVEAMKDATNTHDSRDNGPYQKWQEMPEAEYHRLSCWIVNYIDNMYKGKNSILGLGEELSCQERIESVKQLLRKCKGSVYKMTELHFVEKCVRYPRMGERIFSDNQEGNKKRKESVKLQREFIEGGRVGSGSGSRS</sequence>
<dbReference type="EMBL" id="ML120376">
    <property type="protein sequence ID" value="RPB00918.1"/>
    <property type="molecule type" value="Genomic_DNA"/>
</dbReference>
<accession>A0A3N4JUP3</accession>
<reference evidence="1 2" key="1">
    <citation type="journal article" date="2018" name="Nat. Ecol. Evol.">
        <title>Pezizomycetes genomes reveal the molecular basis of ectomycorrhizal truffle lifestyle.</title>
        <authorList>
            <person name="Murat C."/>
            <person name="Payen T."/>
            <person name="Noel B."/>
            <person name="Kuo A."/>
            <person name="Morin E."/>
            <person name="Chen J."/>
            <person name="Kohler A."/>
            <person name="Krizsan K."/>
            <person name="Balestrini R."/>
            <person name="Da Silva C."/>
            <person name="Montanini B."/>
            <person name="Hainaut M."/>
            <person name="Levati E."/>
            <person name="Barry K.W."/>
            <person name="Belfiori B."/>
            <person name="Cichocki N."/>
            <person name="Clum A."/>
            <person name="Dockter R.B."/>
            <person name="Fauchery L."/>
            <person name="Guy J."/>
            <person name="Iotti M."/>
            <person name="Le Tacon F."/>
            <person name="Lindquist E.A."/>
            <person name="Lipzen A."/>
            <person name="Malagnac F."/>
            <person name="Mello A."/>
            <person name="Molinier V."/>
            <person name="Miyauchi S."/>
            <person name="Poulain J."/>
            <person name="Riccioni C."/>
            <person name="Rubini A."/>
            <person name="Sitrit Y."/>
            <person name="Splivallo R."/>
            <person name="Traeger S."/>
            <person name="Wang M."/>
            <person name="Zifcakova L."/>
            <person name="Wipf D."/>
            <person name="Zambonelli A."/>
            <person name="Paolocci F."/>
            <person name="Nowrousian M."/>
            <person name="Ottonello S."/>
            <person name="Baldrian P."/>
            <person name="Spatafora J.W."/>
            <person name="Henrissat B."/>
            <person name="Nagy L.G."/>
            <person name="Aury J.M."/>
            <person name="Wincker P."/>
            <person name="Grigoriev I.V."/>
            <person name="Bonfante P."/>
            <person name="Martin F.M."/>
        </authorList>
    </citation>
    <scope>NUCLEOTIDE SEQUENCE [LARGE SCALE GENOMIC DNA]</scope>
    <source>
        <strain evidence="1 2">120613-1</strain>
    </source>
</reference>